<protein>
    <recommendedName>
        <fullName evidence="2">Secretion system C-terminal sorting domain-containing protein</fullName>
    </recommendedName>
</protein>
<dbReference type="OrthoDB" id="9806009at2"/>
<name>A0A098S5E8_9BACT</name>
<sequence length="618" mass="68787">MRKRLLAIILCYGLISGLHAQDFILQGCYWSCPEDAPGSLPDSATLRFWVDHLTEQSPEFAHAGFTAIWLPNLTAQAPPQVRTLIQRLEAQGLTVIAEIDLSQDSLGSLAEQGIALREALGVEAFSITDLPLSPAEAFAADFKTLAAAGLAPKFVIRGVPGFDRKKGQVQWIRNILKALGQDASPKPRIYDYQLREALRQACSDSTYDVRKIYQVSIRDASALSGYNIVTMANHPAYKNQNATPGDYDDPISSPLLAYAYLLTNNQLGLPTVFYGDYFGGESELAEYEDKKPLRAHIDQLLAIHRQFIFNSSMVEYLNAAGSEKRSAYYSGDSTRALVFQLEGSNTPAGLKSSTQGPRDVLAVINFGKDTLSIKQELNTSNIKNGDYFTDVTDHALTPKATLVHFDSLDASPSAVALEVPPRSYAIWVQGRAQKVRPSRIQLTAIPYPDYIELNWEVAYERKVLGYQIERSVNGGAFEPIGQLPPLSNENEPASFLFLDKDIFPEEELRYRVKLIDQEGRHQFSPVAETRPAQRNLKFELIKAPEQHTCAFKMRSNYSGQGALAIYDAGGTVVFEQPQTIKKGENVTRVDLSKLDKGIYYIRFRAEEGELWSTKVVRL</sequence>
<feature type="signal peptide" evidence="1">
    <location>
        <begin position="1"/>
        <end position="20"/>
    </location>
</feature>
<proteinExistence type="predicted"/>
<gene>
    <name evidence="3" type="ORF">IX84_21800</name>
</gene>
<comment type="caution">
    <text evidence="3">The sequence shown here is derived from an EMBL/GenBank/DDBJ whole genome shotgun (WGS) entry which is preliminary data.</text>
</comment>
<dbReference type="STRING" id="1524460.IX84_21800"/>
<accession>A0A098S5E8</accession>
<dbReference type="InterPro" id="IPR017853">
    <property type="entry name" value="GH"/>
</dbReference>
<feature type="domain" description="Secretion system C-terminal sorting" evidence="2">
    <location>
        <begin position="557"/>
        <end position="615"/>
    </location>
</feature>
<reference evidence="3 4" key="1">
    <citation type="journal article" date="2014" name="Int. J. Syst. Evol. Microbiol.">
        <title>Phaeodactylibacter xiamenensis gen. nov., sp. nov., a member of the family Saprospiraceae isolated from the marine alga Phaeodactylum tricornutum.</title>
        <authorList>
            <person name="Chen Z.Jr."/>
            <person name="Lei X."/>
            <person name="Lai Q."/>
            <person name="Li Y."/>
            <person name="Zhang B."/>
            <person name="Zhang J."/>
            <person name="Zhang H."/>
            <person name="Yang L."/>
            <person name="Zheng W."/>
            <person name="Tian Y."/>
            <person name="Yu Z."/>
            <person name="Xu H.Jr."/>
            <person name="Zheng T."/>
        </authorList>
    </citation>
    <scope>NUCLEOTIDE SEQUENCE [LARGE SCALE GENOMIC DNA]</scope>
    <source>
        <strain evidence="3 4">KD52</strain>
    </source>
</reference>
<organism evidence="3 4">
    <name type="scientific">Phaeodactylibacter xiamenensis</name>
    <dbReference type="NCBI Taxonomy" id="1524460"/>
    <lineage>
        <taxon>Bacteria</taxon>
        <taxon>Pseudomonadati</taxon>
        <taxon>Bacteroidota</taxon>
        <taxon>Saprospiria</taxon>
        <taxon>Saprospirales</taxon>
        <taxon>Haliscomenobacteraceae</taxon>
        <taxon>Phaeodactylibacter</taxon>
    </lineage>
</organism>
<evidence type="ECO:0000313" key="3">
    <source>
        <dbReference type="EMBL" id="KGE86422.1"/>
    </source>
</evidence>
<dbReference type="Pfam" id="PF18962">
    <property type="entry name" value="Por_Secre_tail"/>
    <property type="match status" value="1"/>
</dbReference>
<keyword evidence="1" id="KW-0732">Signal</keyword>
<dbReference type="Gene3D" id="3.20.20.80">
    <property type="entry name" value="Glycosidases"/>
    <property type="match status" value="1"/>
</dbReference>
<keyword evidence="4" id="KW-1185">Reference proteome</keyword>
<dbReference type="InterPro" id="IPR013783">
    <property type="entry name" value="Ig-like_fold"/>
</dbReference>
<dbReference type="InterPro" id="IPR026444">
    <property type="entry name" value="Secre_tail"/>
</dbReference>
<evidence type="ECO:0000256" key="1">
    <source>
        <dbReference type="SAM" id="SignalP"/>
    </source>
</evidence>
<dbReference type="Gene3D" id="2.60.40.10">
    <property type="entry name" value="Immunoglobulins"/>
    <property type="match status" value="1"/>
</dbReference>
<dbReference type="RefSeq" id="WP_152605168.1">
    <property type="nucleotide sequence ID" value="NZ_JBKAGJ010000054.1"/>
</dbReference>
<evidence type="ECO:0000259" key="2">
    <source>
        <dbReference type="Pfam" id="PF18962"/>
    </source>
</evidence>
<dbReference type="SUPFAM" id="SSF51445">
    <property type="entry name" value="(Trans)glycosidases"/>
    <property type="match status" value="1"/>
</dbReference>
<dbReference type="Proteomes" id="UP000029736">
    <property type="component" value="Unassembled WGS sequence"/>
</dbReference>
<evidence type="ECO:0000313" key="4">
    <source>
        <dbReference type="Proteomes" id="UP000029736"/>
    </source>
</evidence>
<feature type="chain" id="PRO_5001939887" description="Secretion system C-terminal sorting domain-containing protein" evidence="1">
    <location>
        <begin position="21"/>
        <end position="618"/>
    </location>
</feature>
<dbReference type="EMBL" id="JPOS01000079">
    <property type="protein sequence ID" value="KGE86422.1"/>
    <property type="molecule type" value="Genomic_DNA"/>
</dbReference>
<dbReference type="AlphaFoldDB" id="A0A098S5E8"/>